<name>A0A8D8V138_9HEMI</name>
<evidence type="ECO:0000256" key="5">
    <source>
        <dbReference type="ARBA" id="ARBA00021440"/>
    </source>
</evidence>
<dbReference type="AlphaFoldDB" id="A0A8D8V138"/>
<dbReference type="InterPro" id="IPR051213">
    <property type="entry name" value="START_lipid_transfer"/>
</dbReference>
<proteinExistence type="predicted"/>
<evidence type="ECO:0000256" key="10">
    <source>
        <dbReference type="ARBA" id="ARBA00023054"/>
    </source>
</evidence>
<reference evidence="16" key="1">
    <citation type="submission" date="2021-05" db="EMBL/GenBank/DDBJ databases">
        <authorList>
            <person name="Alioto T."/>
            <person name="Alioto T."/>
            <person name="Gomez Garrido J."/>
        </authorList>
    </citation>
    <scope>NUCLEOTIDE SEQUENCE</scope>
</reference>
<sequence length="562" mass="64757">MTDYQVNPTSVTQPLNDSEDHTDKSRVPILQGYLSKWTNYIHGWQNRWIVLTNGTLSYYKSETETAHGCRGAISLNRATIKAHELDLCRFDISVNDCTWCLRAETEEDKHNWVDVLEGFKVESGYGSENNLNNSRQEKQYTIQSEVHTEPSPEDTEIFQLGKELKVKLSELNIFKDILTTQVDKIQTFLDTNQDLTKKTDDVSLDETRRGSFNFRTESLLFKDTTREVLDSLTSVVSLIQRGEDMWGKRLSHETEKRKKTMEGAAYSSLMKQNNRDRDEENSNGSILGEDQFYDAVESGSQNSEDVGSSRRSSTVALIPMPNSATSSHRLCPEIQKVVSDQIRYARMGLGKDQWQLFADEGEMKMYRREEEIKGMVMDPLKACHVVKGVTGHEMCHYFFRPEYRYEWETTLEKMTVAETISDDTIIFWQIHKSIWPVTQRDALFWSHMTSVPDPSDSDAQNIWVVVNNSTDLDKYPPNQGKFLRLFLTVCMLCQTIVSPPKQGSTITRADIACKITYCSVVNPGGWTPSSLLRTIYKREYPKFLKRFTSYVIEQCKNKPIMY</sequence>
<evidence type="ECO:0000256" key="8">
    <source>
        <dbReference type="ARBA" id="ARBA00022824"/>
    </source>
</evidence>
<evidence type="ECO:0000256" key="3">
    <source>
        <dbReference type="ARBA" id="ARBA00004496"/>
    </source>
</evidence>
<dbReference type="GO" id="GO:0035621">
    <property type="term" value="P:ER to Golgi ceramide transport"/>
    <property type="evidence" value="ECO:0007669"/>
    <property type="project" value="TreeGrafter"/>
</dbReference>
<protein>
    <recommendedName>
        <fullName evidence="5">Ceramide transfer protein</fullName>
    </recommendedName>
    <alternativeName>
        <fullName evidence="12">Collagen type IV alpha-3-binding protein</fullName>
    </alternativeName>
</protein>
<dbReference type="EMBL" id="HBUF01620760">
    <property type="protein sequence ID" value="CAG6780911.1"/>
    <property type="molecule type" value="Transcribed_RNA"/>
</dbReference>
<dbReference type="SMART" id="SM00234">
    <property type="entry name" value="START"/>
    <property type="match status" value="1"/>
</dbReference>
<evidence type="ECO:0000256" key="7">
    <source>
        <dbReference type="ARBA" id="ARBA00022490"/>
    </source>
</evidence>
<keyword evidence="8" id="KW-0256">Endoplasmic reticulum</keyword>
<dbReference type="Pfam" id="PF00169">
    <property type="entry name" value="PH"/>
    <property type="match status" value="1"/>
</dbReference>
<dbReference type="GO" id="GO:0005783">
    <property type="term" value="C:endoplasmic reticulum"/>
    <property type="evidence" value="ECO:0007669"/>
    <property type="project" value="UniProtKB-SubCell"/>
</dbReference>
<evidence type="ECO:0000256" key="13">
    <source>
        <dbReference type="SAM" id="MobiDB-lite"/>
    </source>
</evidence>
<dbReference type="EMBL" id="HBUF01620764">
    <property type="protein sequence ID" value="CAG6780918.1"/>
    <property type="molecule type" value="Transcribed_RNA"/>
</dbReference>
<keyword evidence="16" id="KW-0176">Collagen</keyword>
<evidence type="ECO:0000259" key="14">
    <source>
        <dbReference type="PROSITE" id="PS50003"/>
    </source>
</evidence>
<dbReference type="Gene3D" id="2.30.29.30">
    <property type="entry name" value="Pleckstrin-homology domain (PH domain)/Phosphotyrosine-binding domain (PTB)"/>
    <property type="match status" value="1"/>
</dbReference>
<dbReference type="FunFam" id="2.30.29.30:FF:000382">
    <property type="entry name" value="Uncharacterized protein, isoform A"/>
    <property type="match status" value="1"/>
</dbReference>
<feature type="region of interest" description="Disordered" evidence="13">
    <location>
        <begin position="250"/>
        <end position="286"/>
    </location>
</feature>
<keyword evidence="11" id="KW-0445">Lipid transport</keyword>
<dbReference type="Pfam" id="PF01852">
    <property type="entry name" value="START"/>
    <property type="match status" value="1"/>
</dbReference>
<dbReference type="SUPFAM" id="SSF55961">
    <property type="entry name" value="Bet v1-like"/>
    <property type="match status" value="1"/>
</dbReference>
<evidence type="ECO:0000256" key="4">
    <source>
        <dbReference type="ARBA" id="ARBA00004555"/>
    </source>
</evidence>
<dbReference type="PROSITE" id="PS50003">
    <property type="entry name" value="PH_DOMAIN"/>
    <property type="match status" value="1"/>
</dbReference>
<dbReference type="CDD" id="cd08872">
    <property type="entry name" value="START_STARD11-like"/>
    <property type="match status" value="1"/>
</dbReference>
<dbReference type="PANTHER" id="PTHR19308:SF53">
    <property type="entry name" value="CERAMIDE TRANSFER PROTEIN"/>
    <property type="match status" value="1"/>
</dbReference>
<dbReference type="InterPro" id="IPR001849">
    <property type="entry name" value="PH_domain"/>
</dbReference>
<keyword evidence="10" id="KW-0175">Coiled coil</keyword>
<keyword evidence="9" id="KW-0333">Golgi apparatus</keyword>
<dbReference type="InterPro" id="IPR002913">
    <property type="entry name" value="START_lipid-bd_dom"/>
</dbReference>
<evidence type="ECO:0000256" key="2">
    <source>
        <dbReference type="ARBA" id="ARBA00004240"/>
    </source>
</evidence>
<evidence type="ECO:0000313" key="16">
    <source>
        <dbReference type="EMBL" id="CAG6717055.1"/>
    </source>
</evidence>
<dbReference type="SMART" id="SM00233">
    <property type="entry name" value="PH"/>
    <property type="match status" value="1"/>
</dbReference>
<dbReference type="EMBL" id="HBUF01355388">
    <property type="protein sequence ID" value="CAG6717055.1"/>
    <property type="molecule type" value="Transcribed_RNA"/>
</dbReference>
<dbReference type="PROSITE" id="PS50848">
    <property type="entry name" value="START"/>
    <property type="match status" value="1"/>
</dbReference>
<organism evidence="16">
    <name type="scientific">Cacopsylla melanoneura</name>
    <dbReference type="NCBI Taxonomy" id="428564"/>
    <lineage>
        <taxon>Eukaryota</taxon>
        <taxon>Metazoa</taxon>
        <taxon>Ecdysozoa</taxon>
        <taxon>Arthropoda</taxon>
        <taxon>Hexapoda</taxon>
        <taxon>Insecta</taxon>
        <taxon>Pterygota</taxon>
        <taxon>Neoptera</taxon>
        <taxon>Paraneoptera</taxon>
        <taxon>Hemiptera</taxon>
        <taxon>Sternorrhyncha</taxon>
        <taxon>Psylloidea</taxon>
        <taxon>Psyllidae</taxon>
        <taxon>Psyllinae</taxon>
        <taxon>Cacopsylla</taxon>
    </lineage>
</organism>
<dbReference type="CDD" id="cd13283">
    <property type="entry name" value="PH_GPBP"/>
    <property type="match status" value="1"/>
</dbReference>
<dbReference type="InterPro" id="IPR011993">
    <property type="entry name" value="PH-like_dom_sf"/>
</dbReference>
<dbReference type="FunFam" id="3.30.530.20:FF:000003">
    <property type="entry name" value="Collagen type IV alpha-3-binding protein-like protein"/>
    <property type="match status" value="1"/>
</dbReference>
<feature type="domain" description="PH" evidence="14">
    <location>
        <begin position="27"/>
        <end position="121"/>
    </location>
</feature>
<evidence type="ECO:0000256" key="9">
    <source>
        <dbReference type="ARBA" id="ARBA00023034"/>
    </source>
</evidence>
<keyword evidence="6" id="KW-0813">Transport</keyword>
<dbReference type="EMBL" id="HBUF01159102">
    <property type="protein sequence ID" value="CAG6649663.1"/>
    <property type="molecule type" value="Transcribed_RNA"/>
</dbReference>
<dbReference type="InterPro" id="IPR023393">
    <property type="entry name" value="START-like_dom_sf"/>
</dbReference>
<dbReference type="Gene3D" id="3.30.530.20">
    <property type="match status" value="1"/>
</dbReference>
<feature type="compositionally biased region" description="Polar residues" evidence="13">
    <location>
        <begin position="1"/>
        <end position="16"/>
    </location>
</feature>
<feature type="region of interest" description="Disordered" evidence="13">
    <location>
        <begin position="1"/>
        <end position="23"/>
    </location>
</feature>
<dbReference type="GO" id="GO:0005581">
    <property type="term" value="C:collagen trimer"/>
    <property type="evidence" value="ECO:0007669"/>
    <property type="project" value="UniProtKB-KW"/>
</dbReference>
<evidence type="ECO:0000256" key="1">
    <source>
        <dbReference type="ARBA" id="ARBA00000074"/>
    </source>
</evidence>
<accession>A0A8D8V138</accession>
<comment type="subcellular location">
    <subcellularLocation>
        <location evidence="3">Cytoplasm</location>
    </subcellularLocation>
    <subcellularLocation>
        <location evidence="2">Endoplasmic reticulum</location>
    </subcellularLocation>
    <subcellularLocation>
        <location evidence="4">Golgi apparatus</location>
    </subcellularLocation>
</comment>
<feature type="domain" description="START" evidence="15">
    <location>
        <begin position="354"/>
        <end position="547"/>
    </location>
</feature>
<dbReference type="SUPFAM" id="SSF50729">
    <property type="entry name" value="PH domain-like"/>
    <property type="match status" value="1"/>
</dbReference>
<keyword evidence="7" id="KW-0963">Cytoplasm</keyword>
<dbReference type="GO" id="GO:0005794">
    <property type="term" value="C:Golgi apparatus"/>
    <property type="evidence" value="ECO:0007669"/>
    <property type="project" value="UniProtKB-SubCell"/>
</dbReference>
<evidence type="ECO:0000256" key="12">
    <source>
        <dbReference type="ARBA" id="ARBA00031527"/>
    </source>
</evidence>
<evidence type="ECO:0000259" key="15">
    <source>
        <dbReference type="PROSITE" id="PS50848"/>
    </source>
</evidence>
<dbReference type="PANTHER" id="PTHR19308">
    <property type="entry name" value="PHOSPHATIDYLCHOLINE TRANSFER PROTEIN"/>
    <property type="match status" value="1"/>
</dbReference>
<dbReference type="InterPro" id="IPR041952">
    <property type="entry name" value="STARD11_START"/>
</dbReference>
<dbReference type="GO" id="GO:0008289">
    <property type="term" value="F:lipid binding"/>
    <property type="evidence" value="ECO:0007669"/>
    <property type="project" value="InterPro"/>
</dbReference>
<evidence type="ECO:0000256" key="11">
    <source>
        <dbReference type="ARBA" id="ARBA00023055"/>
    </source>
</evidence>
<evidence type="ECO:0000256" key="6">
    <source>
        <dbReference type="ARBA" id="ARBA00022448"/>
    </source>
</evidence>
<comment type="catalytic activity">
    <reaction evidence="1">
        <text>N-hexadecanoylsphing-4-enine(in) = N-hexadecanoylsphing-4-enine(out)</text>
        <dbReference type="Rhea" id="RHEA:45720"/>
        <dbReference type="ChEBI" id="CHEBI:72959"/>
    </reaction>
</comment>